<dbReference type="EMBL" id="HBFQ01046128">
    <property type="protein sequence ID" value="CAD8858466.1"/>
    <property type="molecule type" value="Transcribed_RNA"/>
</dbReference>
<feature type="compositionally biased region" description="Low complexity" evidence="1">
    <location>
        <begin position="67"/>
        <end position="80"/>
    </location>
</feature>
<name>A0A7S1FD43_NOCSC</name>
<feature type="region of interest" description="Disordered" evidence="1">
    <location>
        <begin position="56"/>
        <end position="113"/>
    </location>
</feature>
<accession>A0A7S1FD43</accession>
<feature type="compositionally biased region" description="Basic residues" evidence="1">
    <location>
        <begin position="81"/>
        <end position="97"/>
    </location>
</feature>
<reference evidence="2" key="1">
    <citation type="submission" date="2021-01" db="EMBL/GenBank/DDBJ databases">
        <authorList>
            <person name="Corre E."/>
            <person name="Pelletier E."/>
            <person name="Niang G."/>
            <person name="Scheremetjew M."/>
            <person name="Finn R."/>
            <person name="Kale V."/>
            <person name="Holt S."/>
            <person name="Cochrane G."/>
            <person name="Meng A."/>
            <person name="Brown T."/>
            <person name="Cohen L."/>
        </authorList>
    </citation>
    <scope>NUCLEOTIDE SEQUENCE</scope>
</reference>
<organism evidence="2">
    <name type="scientific">Noctiluca scintillans</name>
    <name type="common">Sea sparkle</name>
    <name type="synonym">Red tide dinoflagellate</name>
    <dbReference type="NCBI Taxonomy" id="2966"/>
    <lineage>
        <taxon>Eukaryota</taxon>
        <taxon>Sar</taxon>
        <taxon>Alveolata</taxon>
        <taxon>Dinophyceae</taxon>
        <taxon>Noctilucales</taxon>
        <taxon>Noctilucaceae</taxon>
        <taxon>Noctiluca</taxon>
    </lineage>
</organism>
<evidence type="ECO:0000256" key="1">
    <source>
        <dbReference type="SAM" id="MobiDB-lite"/>
    </source>
</evidence>
<sequence length="113" mass="12857">MHEVLRASNRGRRCPASRCRERSTAGKRCFASLLKNPARGLAPECVKSFRMWPAVIDERPPPPSHPPETTHQHTSQSATTRHLRAKFRVASQRRRSGKKVDERKNVMLPRHGG</sequence>
<evidence type="ECO:0000313" key="2">
    <source>
        <dbReference type="EMBL" id="CAD8858466.1"/>
    </source>
</evidence>
<proteinExistence type="predicted"/>
<gene>
    <name evidence="2" type="ORF">NSCI0253_LOCUS32820</name>
</gene>
<protein>
    <submittedName>
        <fullName evidence="2">Uncharacterized protein</fullName>
    </submittedName>
</protein>
<dbReference type="AlphaFoldDB" id="A0A7S1FD43"/>